<dbReference type="Proteomes" id="UP000663853">
    <property type="component" value="Unassembled WGS sequence"/>
</dbReference>
<protein>
    <submittedName>
        <fullName evidence="1">Uncharacterized protein</fullName>
    </submittedName>
</protein>
<gene>
    <name evidence="1" type="ORF">RDB_LOCUS118172</name>
</gene>
<name>A0A8H3CYM3_9AGAM</name>
<reference evidence="1" key="1">
    <citation type="submission" date="2021-01" db="EMBL/GenBank/DDBJ databases">
        <authorList>
            <person name="Kaushik A."/>
        </authorList>
    </citation>
    <scope>NUCLEOTIDE SEQUENCE</scope>
    <source>
        <strain evidence="1">AG6-10EEA</strain>
    </source>
</reference>
<proteinExistence type="predicted"/>
<comment type="caution">
    <text evidence="1">The sequence shown here is derived from an EMBL/GenBank/DDBJ whole genome shotgun (WGS) entry which is preliminary data.</text>
</comment>
<dbReference type="AlphaFoldDB" id="A0A8H3CYM3"/>
<sequence length="147" mass="16260">MLTPLIGGNGYLRGSRVWDSLYYNNTLRNLRHITMQWCAMGNVVILNNMTFCINKAGIVSSMEVGRASTCLSSITYLSRTPIAQDLVRVVVAKAETKNRGPGIQSGGVQVRKRANGAVLLDQGARLYYSSWSYHIKSMQETTSNIVL</sequence>
<dbReference type="EMBL" id="CAJMXA010003589">
    <property type="protein sequence ID" value="CAE6505004.1"/>
    <property type="molecule type" value="Genomic_DNA"/>
</dbReference>
<accession>A0A8H3CYM3</accession>
<organism evidence="1 2">
    <name type="scientific">Rhizoctonia solani</name>
    <dbReference type="NCBI Taxonomy" id="456999"/>
    <lineage>
        <taxon>Eukaryota</taxon>
        <taxon>Fungi</taxon>
        <taxon>Dikarya</taxon>
        <taxon>Basidiomycota</taxon>
        <taxon>Agaricomycotina</taxon>
        <taxon>Agaricomycetes</taxon>
        <taxon>Cantharellales</taxon>
        <taxon>Ceratobasidiaceae</taxon>
        <taxon>Rhizoctonia</taxon>
    </lineage>
</organism>
<evidence type="ECO:0000313" key="2">
    <source>
        <dbReference type="Proteomes" id="UP000663853"/>
    </source>
</evidence>
<evidence type="ECO:0000313" key="1">
    <source>
        <dbReference type="EMBL" id="CAE6505004.1"/>
    </source>
</evidence>